<gene>
    <name evidence="1" type="ORF">V6N12_074188</name>
</gene>
<keyword evidence="2" id="KW-1185">Reference proteome</keyword>
<comment type="caution">
    <text evidence="1">The sequence shown here is derived from an EMBL/GenBank/DDBJ whole genome shotgun (WGS) entry which is preliminary data.</text>
</comment>
<dbReference type="EMBL" id="JBBPBM010000120">
    <property type="protein sequence ID" value="KAK8506137.1"/>
    <property type="molecule type" value="Genomic_DNA"/>
</dbReference>
<evidence type="ECO:0008006" key="3">
    <source>
        <dbReference type="Google" id="ProtNLM"/>
    </source>
</evidence>
<dbReference type="Proteomes" id="UP001472677">
    <property type="component" value="Unassembled WGS sequence"/>
</dbReference>
<organism evidence="1 2">
    <name type="scientific">Hibiscus sabdariffa</name>
    <name type="common">roselle</name>
    <dbReference type="NCBI Taxonomy" id="183260"/>
    <lineage>
        <taxon>Eukaryota</taxon>
        <taxon>Viridiplantae</taxon>
        <taxon>Streptophyta</taxon>
        <taxon>Embryophyta</taxon>
        <taxon>Tracheophyta</taxon>
        <taxon>Spermatophyta</taxon>
        <taxon>Magnoliopsida</taxon>
        <taxon>eudicotyledons</taxon>
        <taxon>Gunneridae</taxon>
        <taxon>Pentapetalae</taxon>
        <taxon>rosids</taxon>
        <taxon>malvids</taxon>
        <taxon>Malvales</taxon>
        <taxon>Malvaceae</taxon>
        <taxon>Malvoideae</taxon>
        <taxon>Hibiscus</taxon>
    </lineage>
</organism>
<evidence type="ECO:0000313" key="1">
    <source>
        <dbReference type="EMBL" id="KAK8506137.1"/>
    </source>
</evidence>
<sequence length="75" mass="8737">MFFLEDDDICEVDSVKHEQGRNMVPPSTIERIPKKIFRKHLHNSEHDDNLIDRISGLPEDLLVRILCLLSLKEAL</sequence>
<proteinExistence type="predicted"/>
<evidence type="ECO:0000313" key="2">
    <source>
        <dbReference type="Proteomes" id="UP001472677"/>
    </source>
</evidence>
<reference evidence="1 2" key="1">
    <citation type="journal article" date="2024" name="G3 (Bethesda)">
        <title>Genome assembly of Hibiscus sabdariffa L. provides insights into metabolisms of medicinal natural products.</title>
        <authorList>
            <person name="Kim T."/>
        </authorList>
    </citation>
    <scope>NUCLEOTIDE SEQUENCE [LARGE SCALE GENOMIC DNA]</scope>
    <source>
        <strain evidence="1">TK-2024</strain>
        <tissue evidence="1">Old leaves</tissue>
    </source>
</reference>
<accession>A0ABR2BI64</accession>
<name>A0ABR2BI64_9ROSI</name>
<protein>
    <recommendedName>
        <fullName evidence="3">F-box domain-containing protein</fullName>
    </recommendedName>
</protein>